<feature type="transmembrane region" description="Helical" evidence="2">
    <location>
        <begin position="523"/>
        <end position="550"/>
    </location>
</feature>
<name>A0A8S0VVX7_9FIRM</name>
<dbReference type="AlphaFoldDB" id="A0A8S0VVX7"/>
<gene>
    <name evidence="4" type="ORF">DEACI_0845</name>
    <name evidence="5" type="ORF">DEACI_4056</name>
</gene>
<dbReference type="InterPro" id="IPR000719">
    <property type="entry name" value="Prot_kinase_dom"/>
</dbReference>
<dbReference type="KEGG" id="aacx:DEACI_0845"/>
<dbReference type="GO" id="GO:0004672">
    <property type="term" value="F:protein kinase activity"/>
    <property type="evidence" value="ECO:0007669"/>
    <property type="project" value="InterPro"/>
</dbReference>
<keyword evidence="4" id="KW-0418">Kinase</keyword>
<dbReference type="Pfam" id="PF03109">
    <property type="entry name" value="ABC1"/>
    <property type="match status" value="1"/>
</dbReference>
<dbReference type="PANTHER" id="PTHR10566">
    <property type="entry name" value="CHAPERONE-ACTIVITY OF BC1 COMPLEX CABC1 -RELATED"/>
    <property type="match status" value="1"/>
</dbReference>
<feature type="domain" description="Protein kinase" evidence="3">
    <location>
        <begin position="122"/>
        <end position="382"/>
    </location>
</feature>
<dbReference type="InterPro" id="IPR011009">
    <property type="entry name" value="Kinase-like_dom_sf"/>
</dbReference>
<dbReference type="SUPFAM" id="SSF56112">
    <property type="entry name" value="Protein kinase-like (PK-like)"/>
    <property type="match status" value="1"/>
</dbReference>
<evidence type="ECO:0000313" key="6">
    <source>
        <dbReference type="Proteomes" id="UP001071230"/>
    </source>
</evidence>
<dbReference type="SMART" id="SM00220">
    <property type="entry name" value="S_TKc"/>
    <property type="match status" value="1"/>
</dbReference>
<dbReference type="InterPro" id="IPR050154">
    <property type="entry name" value="UbiB_kinase"/>
</dbReference>
<dbReference type="EMBL" id="CDGJ01000134">
    <property type="protein sequence ID" value="CEJ09571.1"/>
    <property type="molecule type" value="Genomic_DNA"/>
</dbReference>
<evidence type="ECO:0000256" key="2">
    <source>
        <dbReference type="SAM" id="Phobius"/>
    </source>
</evidence>
<evidence type="ECO:0000256" key="1">
    <source>
        <dbReference type="ARBA" id="ARBA00009670"/>
    </source>
</evidence>
<keyword evidence="4" id="KW-0808">Transferase</keyword>
<protein>
    <submittedName>
        <fullName evidence="5">ABC-1 domain protein</fullName>
    </submittedName>
    <submittedName>
        <fullName evidence="4">Protein kinase domain protein</fullName>
    </submittedName>
</protein>
<dbReference type="EMBL" id="LR746496">
    <property type="protein sequence ID" value="CAA7600193.1"/>
    <property type="molecule type" value="Genomic_DNA"/>
</dbReference>
<keyword evidence="2" id="KW-0812">Transmembrane</keyword>
<dbReference type="PANTHER" id="PTHR10566:SF113">
    <property type="entry name" value="PROTEIN ACTIVITY OF BC1 COMPLEX KINASE 7, CHLOROPLASTIC"/>
    <property type="match status" value="1"/>
</dbReference>
<reference evidence="5" key="1">
    <citation type="submission" date="2014-11" db="EMBL/GenBank/DDBJ databases">
        <authorList>
            <person name="Hornung B.V."/>
        </authorList>
    </citation>
    <scope>NUCLEOTIDE SEQUENCE</scope>
    <source>
        <strain evidence="5">INE</strain>
    </source>
</reference>
<evidence type="ECO:0000259" key="3">
    <source>
        <dbReference type="SMART" id="SM00220"/>
    </source>
</evidence>
<feature type="transmembrane region" description="Helical" evidence="2">
    <location>
        <begin position="496"/>
        <end position="517"/>
    </location>
</feature>
<evidence type="ECO:0000313" key="5">
    <source>
        <dbReference type="EMBL" id="CEJ09571.1"/>
    </source>
</evidence>
<dbReference type="GO" id="GO:0005524">
    <property type="term" value="F:ATP binding"/>
    <property type="evidence" value="ECO:0007669"/>
    <property type="project" value="InterPro"/>
</dbReference>
<dbReference type="InterPro" id="IPR004147">
    <property type="entry name" value="ABC1_dom"/>
</dbReference>
<organism evidence="4">
    <name type="scientific">Acididesulfobacillus acetoxydans</name>
    <dbReference type="NCBI Taxonomy" id="1561005"/>
    <lineage>
        <taxon>Bacteria</taxon>
        <taxon>Bacillati</taxon>
        <taxon>Bacillota</taxon>
        <taxon>Clostridia</taxon>
        <taxon>Eubacteriales</taxon>
        <taxon>Peptococcaceae</taxon>
        <taxon>Acididesulfobacillus</taxon>
    </lineage>
</organism>
<sequence length="555" mass="62929">MRHFRRYRFVASVMARHGLGFLVEEIGLLHLLSLPRRLFTDTEPAASDPKSIGQRIREVCEELGPTFIKIGQMASSRPDLIPEGIMLELAKLQDQVPPFPSAAARQIIEDEMGVPLEKVFREFDDVPLAAASIGQVHRGVLLSGEEVAVKVQRPEIKNLIKTDLEILTDFAALAEHRLEWAARYQLTEIVEEFVRSLTAEMDYTIEARNAARIAKQFSGEAYLKVPAIFWDLTTARVLTMEYIEGIKLTDVAELERRGYNPGHMANMIVRTILQQILMEGFFHGDPHPGNILAVSADVIALIDFGMVGRLTPDMRYNFASIVIAMMRQNTDGMLQAVLRMGIVPDDVNMRRLRQDVDDLREKYMEVPLSRISLGEAVNDLFVVAFRHRIRIPADLTLVGKSLLTLEGLVEALDPELSIMDVAQPFGRRLLRERFRPDYLGQKAWHNLNEYGELLLDLPKQLKELLRNVQRGQLNLHVRLPEADDLLHKLDRMTNQISFSIVLLAFSIVMAGLIIASAQSRQPIMLFHFPAIELGFGVAGIMFIWMIFAIFRSGRF</sequence>
<dbReference type="CDD" id="cd05121">
    <property type="entry name" value="ABC1_ADCK3-like"/>
    <property type="match status" value="1"/>
</dbReference>
<evidence type="ECO:0000313" key="4">
    <source>
        <dbReference type="EMBL" id="CAA7600193.1"/>
    </source>
</evidence>
<keyword evidence="2" id="KW-1133">Transmembrane helix</keyword>
<comment type="similarity">
    <text evidence="1">Belongs to the protein kinase superfamily. ADCK protein kinase family.</text>
</comment>
<dbReference type="Proteomes" id="UP001071230">
    <property type="component" value="Unassembled WGS sequence"/>
</dbReference>
<dbReference type="Proteomes" id="UP000836597">
    <property type="component" value="Chromosome"/>
</dbReference>
<reference evidence="4" key="2">
    <citation type="submission" date="2020-01" db="EMBL/GenBank/DDBJ databases">
        <authorList>
            <person name="Hornung B."/>
        </authorList>
    </citation>
    <scope>NUCLEOTIDE SEQUENCE</scope>
    <source>
        <strain evidence="4">PacBioINE</strain>
    </source>
</reference>
<keyword evidence="6" id="KW-1185">Reference proteome</keyword>
<proteinExistence type="inferred from homology"/>
<keyword evidence="2" id="KW-0472">Membrane</keyword>
<accession>A0A8S0VVX7</accession>
<dbReference type="Gene3D" id="1.10.510.10">
    <property type="entry name" value="Transferase(Phosphotransferase) domain 1"/>
    <property type="match status" value="1"/>
</dbReference>